<sequence>MDCSARANLTGAGGLSGVTTSWVADMDEGHRAPRLDRICGAADHPSLENGGGRRPSRISIRIGAARPSTADRTGTHDPLAQLVGDLPLDIVSQCDESPVPHVLSRTLTPYLQWSACLEEHGGNSNPPSQREYLDPRRIIDLAFVQPPTVSEDEGLTLEEEEEEGVEKGDKEEEEETSKEAGSYNEYIEEESGGEEEEDDQLEEEGESEWKALGDEADRAEAHEEDPEAARRREEIVAGKQPLKFASGVDLPIPNGPAKDPEPPKNDDGDLAAETSSAPARRRRSRSPSPSTSARPPVRAHTDAEHRASSPVLIPSSP</sequence>
<keyword evidence="3" id="KW-1185">Reference proteome</keyword>
<proteinExistence type="predicted"/>
<dbReference type="Gramene" id="GBG73622">
    <property type="protein sequence ID" value="GBG73622"/>
    <property type="gene ID" value="CBR_g16965"/>
</dbReference>
<name>A0A388KUF5_CHABU</name>
<gene>
    <name evidence="2" type="ORF">CBR_g16965</name>
</gene>
<feature type="compositionally biased region" description="Acidic residues" evidence="1">
    <location>
        <begin position="186"/>
        <end position="206"/>
    </location>
</feature>
<feature type="compositionally biased region" description="Low complexity" evidence="1">
    <location>
        <begin position="286"/>
        <end position="298"/>
    </location>
</feature>
<dbReference type="EMBL" id="BFEA01000187">
    <property type="protein sequence ID" value="GBG73622.1"/>
    <property type="molecule type" value="Genomic_DNA"/>
</dbReference>
<feature type="region of interest" description="Disordered" evidence="1">
    <location>
        <begin position="146"/>
        <end position="317"/>
    </location>
</feature>
<organism evidence="2 3">
    <name type="scientific">Chara braunii</name>
    <name type="common">Braun's stonewort</name>
    <dbReference type="NCBI Taxonomy" id="69332"/>
    <lineage>
        <taxon>Eukaryota</taxon>
        <taxon>Viridiplantae</taxon>
        <taxon>Streptophyta</taxon>
        <taxon>Charophyceae</taxon>
        <taxon>Charales</taxon>
        <taxon>Characeae</taxon>
        <taxon>Chara</taxon>
    </lineage>
</organism>
<feature type="compositionally biased region" description="Acidic residues" evidence="1">
    <location>
        <begin position="150"/>
        <end position="164"/>
    </location>
</feature>
<evidence type="ECO:0000256" key="1">
    <source>
        <dbReference type="SAM" id="MobiDB-lite"/>
    </source>
</evidence>
<protein>
    <submittedName>
        <fullName evidence="2">Uncharacterized protein</fullName>
    </submittedName>
</protein>
<dbReference type="AlphaFoldDB" id="A0A388KUF5"/>
<reference evidence="2 3" key="1">
    <citation type="journal article" date="2018" name="Cell">
        <title>The Chara Genome: Secondary Complexity and Implications for Plant Terrestrialization.</title>
        <authorList>
            <person name="Nishiyama T."/>
            <person name="Sakayama H."/>
            <person name="Vries J.D."/>
            <person name="Buschmann H."/>
            <person name="Saint-Marcoux D."/>
            <person name="Ullrich K.K."/>
            <person name="Haas F.B."/>
            <person name="Vanderstraeten L."/>
            <person name="Becker D."/>
            <person name="Lang D."/>
            <person name="Vosolsobe S."/>
            <person name="Rombauts S."/>
            <person name="Wilhelmsson P.K.I."/>
            <person name="Janitza P."/>
            <person name="Kern R."/>
            <person name="Heyl A."/>
            <person name="Rumpler F."/>
            <person name="Villalobos L.I.A.C."/>
            <person name="Clay J.M."/>
            <person name="Skokan R."/>
            <person name="Toyoda A."/>
            <person name="Suzuki Y."/>
            <person name="Kagoshima H."/>
            <person name="Schijlen E."/>
            <person name="Tajeshwar N."/>
            <person name="Catarino B."/>
            <person name="Hetherington A.J."/>
            <person name="Saltykova A."/>
            <person name="Bonnot C."/>
            <person name="Breuninger H."/>
            <person name="Symeonidi A."/>
            <person name="Radhakrishnan G.V."/>
            <person name="Van Nieuwerburgh F."/>
            <person name="Deforce D."/>
            <person name="Chang C."/>
            <person name="Karol K.G."/>
            <person name="Hedrich R."/>
            <person name="Ulvskov P."/>
            <person name="Glockner G."/>
            <person name="Delwiche C.F."/>
            <person name="Petrasek J."/>
            <person name="Van de Peer Y."/>
            <person name="Friml J."/>
            <person name="Beilby M."/>
            <person name="Dolan L."/>
            <person name="Kohara Y."/>
            <person name="Sugano S."/>
            <person name="Fujiyama A."/>
            <person name="Delaux P.-M."/>
            <person name="Quint M."/>
            <person name="TheiBen G."/>
            <person name="Hagemann M."/>
            <person name="Harholt J."/>
            <person name="Dunand C."/>
            <person name="Zachgo S."/>
            <person name="Langdale J."/>
            <person name="Maumus F."/>
            <person name="Straeten D.V.D."/>
            <person name="Gould S.B."/>
            <person name="Rensing S.A."/>
        </authorList>
    </citation>
    <scope>NUCLEOTIDE SEQUENCE [LARGE SCALE GENOMIC DNA]</scope>
    <source>
        <strain evidence="2 3">S276</strain>
    </source>
</reference>
<dbReference type="Proteomes" id="UP000265515">
    <property type="component" value="Unassembled WGS sequence"/>
</dbReference>
<evidence type="ECO:0000313" key="2">
    <source>
        <dbReference type="EMBL" id="GBG73622.1"/>
    </source>
</evidence>
<evidence type="ECO:0000313" key="3">
    <source>
        <dbReference type="Proteomes" id="UP000265515"/>
    </source>
</evidence>
<feature type="compositionally biased region" description="Basic and acidic residues" evidence="1">
    <location>
        <begin position="207"/>
        <end position="236"/>
    </location>
</feature>
<accession>A0A388KUF5</accession>
<comment type="caution">
    <text evidence="2">The sequence shown here is derived from an EMBL/GenBank/DDBJ whole genome shotgun (WGS) entry which is preliminary data.</text>
</comment>
<feature type="compositionally biased region" description="Basic and acidic residues" evidence="1">
    <location>
        <begin position="258"/>
        <end position="267"/>
    </location>
</feature>